<dbReference type="GO" id="GO:0004932">
    <property type="term" value="F:mating-type factor pheromone receptor activity"/>
    <property type="evidence" value="ECO:0007669"/>
    <property type="project" value="InterPro"/>
</dbReference>
<dbReference type="CDD" id="cd14966">
    <property type="entry name" value="7tmD_STE3"/>
    <property type="match status" value="1"/>
</dbReference>
<evidence type="ECO:0000256" key="9">
    <source>
        <dbReference type="ARBA" id="ARBA00023224"/>
    </source>
</evidence>
<evidence type="ECO:0000256" key="1">
    <source>
        <dbReference type="ARBA" id="ARBA00004141"/>
    </source>
</evidence>
<comment type="similarity">
    <text evidence="2">Belongs to the G-protein coupled receptor 4 family.</text>
</comment>
<protein>
    <submittedName>
        <fullName evidence="11">Uncharacterized protein</fullName>
    </submittedName>
</protein>
<dbReference type="PRINTS" id="PR00899">
    <property type="entry name" value="GPCRSTE3"/>
</dbReference>
<dbReference type="Proteomes" id="UP000503462">
    <property type="component" value="Chromosome 3"/>
</dbReference>
<dbReference type="EMBL" id="CP051141">
    <property type="protein sequence ID" value="QIW98730.1"/>
    <property type="molecule type" value="Genomic_DNA"/>
</dbReference>
<keyword evidence="7 10" id="KW-0472">Membrane</keyword>
<evidence type="ECO:0000256" key="6">
    <source>
        <dbReference type="ARBA" id="ARBA00023040"/>
    </source>
</evidence>
<feature type="transmembrane region" description="Helical" evidence="10">
    <location>
        <begin position="80"/>
        <end position="100"/>
    </location>
</feature>
<reference evidence="11 12" key="1">
    <citation type="journal article" date="2016" name="Sci. Rep.">
        <title>Peltaster fructicola genome reveals evolution from an invasive phytopathogen to an ectophytic parasite.</title>
        <authorList>
            <person name="Xu C."/>
            <person name="Chen H."/>
            <person name="Gleason M.L."/>
            <person name="Xu J.R."/>
            <person name="Liu H."/>
            <person name="Zhang R."/>
            <person name="Sun G."/>
        </authorList>
    </citation>
    <scope>NUCLEOTIDE SEQUENCE [LARGE SCALE GENOMIC DNA]</scope>
    <source>
        <strain evidence="11 12">LNHT1506</strain>
    </source>
</reference>
<accession>A0A6H0XVP7</accession>
<feature type="transmembrane region" description="Helical" evidence="10">
    <location>
        <begin position="212"/>
        <end position="235"/>
    </location>
</feature>
<evidence type="ECO:0000256" key="8">
    <source>
        <dbReference type="ARBA" id="ARBA00023170"/>
    </source>
</evidence>
<feature type="transmembrane region" description="Helical" evidence="10">
    <location>
        <begin position="121"/>
        <end position="142"/>
    </location>
</feature>
<gene>
    <name evidence="11" type="ORF">AMS68_004248</name>
</gene>
<proteinExistence type="inferred from homology"/>
<dbReference type="PANTHER" id="PTHR28097">
    <property type="entry name" value="PHEROMONE A FACTOR RECEPTOR"/>
    <property type="match status" value="1"/>
</dbReference>
<dbReference type="GO" id="GO:0005886">
    <property type="term" value="C:plasma membrane"/>
    <property type="evidence" value="ECO:0007669"/>
    <property type="project" value="TreeGrafter"/>
</dbReference>
<evidence type="ECO:0000313" key="11">
    <source>
        <dbReference type="EMBL" id="QIW98730.1"/>
    </source>
</evidence>
<evidence type="ECO:0000256" key="4">
    <source>
        <dbReference type="ARBA" id="ARBA00022692"/>
    </source>
</evidence>
<dbReference type="InterPro" id="IPR001499">
    <property type="entry name" value="GPCR_STE3"/>
</dbReference>
<keyword evidence="12" id="KW-1185">Reference proteome</keyword>
<comment type="subcellular location">
    <subcellularLocation>
        <location evidence="1">Membrane</location>
        <topology evidence="1">Multi-pass membrane protein</topology>
    </subcellularLocation>
</comment>
<feature type="transmembrane region" description="Helical" evidence="10">
    <location>
        <begin position="162"/>
        <end position="191"/>
    </location>
</feature>
<feature type="transmembrane region" description="Helical" evidence="10">
    <location>
        <begin position="37"/>
        <end position="60"/>
    </location>
</feature>
<feature type="transmembrane region" description="Helical" evidence="10">
    <location>
        <begin position="273"/>
        <end position="293"/>
    </location>
</feature>
<keyword evidence="4 10" id="KW-0812">Transmembrane</keyword>
<evidence type="ECO:0000256" key="5">
    <source>
        <dbReference type="ARBA" id="ARBA00022989"/>
    </source>
</evidence>
<feature type="transmembrane region" description="Helical" evidence="10">
    <location>
        <begin position="6"/>
        <end position="25"/>
    </location>
</feature>
<keyword evidence="5 10" id="KW-1133">Transmembrane helix</keyword>
<evidence type="ECO:0000256" key="7">
    <source>
        <dbReference type="ARBA" id="ARBA00023136"/>
    </source>
</evidence>
<dbReference type="Pfam" id="PF02076">
    <property type="entry name" value="STE3"/>
    <property type="match status" value="1"/>
</dbReference>
<dbReference type="AlphaFoldDB" id="A0A6H0XVP7"/>
<keyword evidence="8" id="KW-0675">Receptor</keyword>
<dbReference type="PANTHER" id="PTHR28097:SF1">
    <property type="entry name" value="PHEROMONE A FACTOR RECEPTOR"/>
    <property type="match status" value="1"/>
</dbReference>
<dbReference type="GO" id="GO:0000750">
    <property type="term" value="P:pheromone-dependent signal transduction involved in conjugation with cellular fusion"/>
    <property type="evidence" value="ECO:0007669"/>
    <property type="project" value="TreeGrafter"/>
</dbReference>
<organism evidence="11 12">
    <name type="scientific">Peltaster fructicola</name>
    <dbReference type="NCBI Taxonomy" id="286661"/>
    <lineage>
        <taxon>Eukaryota</taxon>
        <taxon>Fungi</taxon>
        <taxon>Dikarya</taxon>
        <taxon>Ascomycota</taxon>
        <taxon>Pezizomycotina</taxon>
        <taxon>Dothideomycetes</taxon>
        <taxon>Dothideomycetes incertae sedis</taxon>
        <taxon>Peltaster</taxon>
    </lineage>
</organism>
<evidence type="ECO:0000313" key="12">
    <source>
        <dbReference type="Proteomes" id="UP000503462"/>
    </source>
</evidence>
<name>A0A6H0XVP7_9PEZI</name>
<dbReference type="OrthoDB" id="2874149at2759"/>
<keyword evidence="6" id="KW-0297">G-protein coupled receptor</keyword>
<sequence>METQGAYPAAVGIAVASLTVILLVTPPMWWHIRSRNIGAASVIIWIIINNSMTFLNAILWPNDNFDGYLGQGLCDVEIKLQIASQVAFSASFACVLRALATVMDTKRMVVVQSKAQRRRNIAIDLSWCFGIPMLQMLFQYIVQGKRYYLFGISGCVPGVTNNWLTVVLIMVMPVVWVLVCATYATIILIRLYRYRRSFRTLLQNHDTSKSRFLRLFLLCIIWILGNVPVQCWVFSLSFSVPREPFDWNEIHDPEELSQIIAVPSLGMVLYDRYIWLASGILMFLFFGFGTEALQMYRAGWNAVGIAKLVPARFKGGNRSYTSENRELVMKRAVLKSVGDDSLFSMSTDVASTKDSDMKLAELDQGSTQNSV</sequence>
<evidence type="ECO:0000256" key="2">
    <source>
        <dbReference type="ARBA" id="ARBA00011085"/>
    </source>
</evidence>
<evidence type="ECO:0000256" key="10">
    <source>
        <dbReference type="SAM" id="Phobius"/>
    </source>
</evidence>
<evidence type="ECO:0000256" key="3">
    <source>
        <dbReference type="ARBA" id="ARBA00022507"/>
    </source>
</evidence>
<keyword evidence="9" id="KW-0807">Transducer</keyword>
<keyword evidence="3" id="KW-0589">Pheromone response</keyword>